<proteinExistence type="predicted"/>
<name>L0DQ58_SINAD</name>
<keyword evidence="1" id="KW-0812">Transmembrane</keyword>
<dbReference type="EMBL" id="CP003364">
    <property type="protein sequence ID" value="AGA30988.1"/>
    <property type="molecule type" value="Genomic_DNA"/>
</dbReference>
<evidence type="ECO:0000313" key="3">
    <source>
        <dbReference type="Proteomes" id="UP000010798"/>
    </source>
</evidence>
<dbReference type="HOGENOM" id="CLU_2384560_0_0_0"/>
<keyword evidence="1" id="KW-0472">Membrane</keyword>
<keyword evidence="3" id="KW-1185">Reference proteome</keyword>
<evidence type="ECO:0000313" key="2">
    <source>
        <dbReference type="EMBL" id="AGA30988.1"/>
    </source>
</evidence>
<reference evidence="2 3" key="1">
    <citation type="submission" date="2012-02" db="EMBL/GenBank/DDBJ databases">
        <title>Complete sequence of chromosome of Singulisphaera acidiphila DSM 18658.</title>
        <authorList>
            <consortium name="US DOE Joint Genome Institute (JGI-PGF)"/>
            <person name="Lucas S."/>
            <person name="Copeland A."/>
            <person name="Lapidus A."/>
            <person name="Glavina del Rio T."/>
            <person name="Dalin E."/>
            <person name="Tice H."/>
            <person name="Bruce D."/>
            <person name="Goodwin L."/>
            <person name="Pitluck S."/>
            <person name="Peters L."/>
            <person name="Ovchinnikova G."/>
            <person name="Chertkov O."/>
            <person name="Kyrpides N."/>
            <person name="Mavromatis K."/>
            <person name="Ivanova N."/>
            <person name="Brettin T."/>
            <person name="Detter J.C."/>
            <person name="Han C."/>
            <person name="Larimer F."/>
            <person name="Land M."/>
            <person name="Hauser L."/>
            <person name="Markowitz V."/>
            <person name="Cheng J.-F."/>
            <person name="Hugenholtz P."/>
            <person name="Woyke T."/>
            <person name="Wu D."/>
            <person name="Tindall B."/>
            <person name="Pomrenke H."/>
            <person name="Brambilla E."/>
            <person name="Klenk H.-P."/>
            <person name="Eisen J.A."/>
        </authorList>
    </citation>
    <scope>NUCLEOTIDE SEQUENCE [LARGE SCALE GENOMIC DNA]</scope>
    <source>
        <strain evidence="3">ATCC BAA-1392 / DSM 18658 / VKM B-2454 / MOB10</strain>
    </source>
</reference>
<keyword evidence="1" id="KW-1133">Transmembrane helix</keyword>
<dbReference type="KEGG" id="saci:Sinac_6932"/>
<dbReference type="OrthoDB" id="9927628at2"/>
<feature type="transmembrane region" description="Helical" evidence="1">
    <location>
        <begin position="12"/>
        <end position="32"/>
    </location>
</feature>
<sequence>MLEAVPPRRFRLRLRSLMIAIAVCALLLYPLSRSIRELEQMRQGRLRAVQEAKLARDLGRRSKAEALRLMHLVRAKPRSSRPLLPGETSARSGP</sequence>
<protein>
    <submittedName>
        <fullName evidence="2">Uncharacterized protein</fullName>
    </submittedName>
</protein>
<organism evidence="2 3">
    <name type="scientific">Singulisphaera acidiphila (strain ATCC BAA-1392 / DSM 18658 / VKM B-2454 / MOB10)</name>
    <dbReference type="NCBI Taxonomy" id="886293"/>
    <lineage>
        <taxon>Bacteria</taxon>
        <taxon>Pseudomonadati</taxon>
        <taxon>Planctomycetota</taxon>
        <taxon>Planctomycetia</taxon>
        <taxon>Isosphaerales</taxon>
        <taxon>Isosphaeraceae</taxon>
        <taxon>Singulisphaera</taxon>
    </lineage>
</organism>
<evidence type="ECO:0000256" key="1">
    <source>
        <dbReference type="SAM" id="Phobius"/>
    </source>
</evidence>
<gene>
    <name evidence="2" type="ordered locus">Sinac_6932</name>
</gene>
<dbReference type="AlphaFoldDB" id="L0DQ58"/>
<accession>L0DQ58</accession>
<dbReference type="Proteomes" id="UP000010798">
    <property type="component" value="Chromosome"/>
</dbReference>